<feature type="compositionally biased region" description="Basic residues" evidence="4">
    <location>
        <begin position="18"/>
        <end position="33"/>
    </location>
</feature>
<keyword evidence="3" id="KW-0418">Kinase</keyword>
<evidence type="ECO:0000256" key="3">
    <source>
        <dbReference type="ARBA" id="ARBA00022777"/>
    </source>
</evidence>
<feature type="region of interest" description="Disordered" evidence="4">
    <location>
        <begin position="1"/>
        <end position="49"/>
    </location>
</feature>
<dbReference type="InterPro" id="IPR018485">
    <property type="entry name" value="FGGY_C"/>
</dbReference>
<sequence length="567" mass="60111">MSMSWPSATLRRSAPRSWRGRRSRRPISRRSWRGRCVSSASTGPSPPIARRWTRPGGVFAVMREGRLNSRLYIGLDAGTSLTKAAIFDLDGRELAVAEKPTAVQRPRPGWSEIDPGEAWAAAVEVIAGVVRDSGVDPGSIGGIGLSAAMVGAWVLDRHGRPLRPAITWEDSRAQALIDEHVAADSAFLSRIFASSGSVMQQGCTLPVMAWLARHEPAVLARAAHVLSFKDYLRLRMTGRIATDRSEAAVVPGSARERNRSEAMIALFGLADHAHLLPPVADSETFLGGLTAEAAALTGLRPGLPVAIGAGDVAATVIGAGGLAAGTATAVLGTACMVGVTHDRPVFEPADIGLLFTLPGDRWYRAMLNVAGTLNLDWAFATLAPELASRPDRFAALDRMLETTPPGAHGLTYLPYLSDSGIIAPRVDPAARAQFSGLTPRHDRACLFRAVVEGVAFAMLDLLEALSFDGERLVLTGGGAKNPLWAQMICDLVARPVEVPRGSQFGARGAALLAATAAGEFTTVHAASAAFSGLARRFEPEPARRAALMPALERYRAARDRLLRASGA</sequence>
<dbReference type="Pfam" id="PF02782">
    <property type="entry name" value="FGGY_C"/>
    <property type="match status" value="1"/>
</dbReference>
<name>A0A844Q9K0_9HYPH</name>
<dbReference type="InterPro" id="IPR000577">
    <property type="entry name" value="Carb_kinase_FGGY"/>
</dbReference>
<dbReference type="EMBL" id="WPHG01000001">
    <property type="protein sequence ID" value="MVA96746.1"/>
    <property type="molecule type" value="Genomic_DNA"/>
</dbReference>
<dbReference type="PANTHER" id="PTHR43095:SF5">
    <property type="entry name" value="XYLULOSE KINASE"/>
    <property type="match status" value="1"/>
</dbReference>
<proteinExistence type="inferred from homology"/>
<evidence type="ECO:0000256" key="2">
    <source>
        <dbReference type="ARBA" id="ARBA00022679"/>
    </source>
</evidence>
<keyword evidence="2" id="KW-0808">Transferase</keyword>
<evidence type="ECO:0008006" key="9">
    <source>
        <dbReference type="Google" id="ProtNLM"/>
    </source>
</evidence>
<dbReference type="GO" id="GO:0005975">
    <property type="term" value="P:carbohydrate metabolic process"/>
    <property type="evidence" value="ECO:0007669"/>
    <property type="project" value="InterPro"/>
</dbReference>
<dbReference type="PIRSF" id="PIRSF000538">
    <property type="entry name" value="GlpK"/>
    <property type="match status" value="1"/>
</dbReference>
<evidence type="ECO:0000313" key="7">
    <source>
        <dbReference type="EMBL" id="MVA96746.1"/>
    </source>
</evidence>
<evidence type="ECO:0000256" key="4">
    <source>
        <dbReference type="SAM" id="MobiDB-lite"/>
    </source>
</evidence>
<feature type="domain" description="Carbohydrate kinase FGGY C-terminal" evidence="6">
    <location>
        <begin position="328"/>
        <end position="517"/>
    </location>
</feature>
<dbReference type="SUPFAM" id="SSF53067">
    <property type="entry name" value="Actin-like ATPase domain"/>
    <property type="match status" value="2"/>
</dbReference>
<dbReference type="AlphaFoldDB" id="A0A844Q9K0"/>
<dbReference type="InterPro" id="IPR018484">
    <property type="entry name" value="FGGY_N"/>
</dbReference>
<dbReference type="InterPro" id="IPR043129">
    <property type="entry name" value="ATPase_NBD"/>
</dbReference>
<dbReference type="CDD" id="cd07802">
    <property type="entry name" value="ASKHA_NBD_FGGY_EcLyxK-like"/>
    <property type="match status" value="1"/>
</dbReference>
<feature type="domain" description="Carbohydrate kinase FGGY N-terminal" evidence="5">
    <location>
        <begin position="71"/>
        <end position="318"/>
    </location>
</feature>
<accession>A0A844Q9K0</accession>
<comment type="caution">
    <text evidence="7">The sequence shown here is derived from an EMBL/GenBank/DDBJ whole genome shotgun (WGS) entry which is preliminary data.</text>
</comment>
<comment type="similarity">
    <text evidence="1">Belongs to the FGGY kinase family.</text>
</comment>
<evidence type="ECO:0000259" key="5">
    <source>
        <dbReference type="Pfam" id="PF00370"/>
    </source>
</evidence>
<evidence type="ECO:0000259" key="6">
    <source>
        <dbReference type="Pfam" id="PF02782"/>
    </source>
</evidence>
<dbReference type="GO" id="GO:0016301">
    <property type="term" value="F:kinase activity"/>
    <property type="evidence" value="ECO:0007669"/>
    <property type="project" value="UniProtKB-KW"/>
</dbReference>
<dbReference type="Proteomes" id="UP000463224">
    <property type="component" value="Unassembled WGS sequence"/>
</dbReference>
<reference evidence="7 8" key="1">
    <citation type="submission" date="2019-12" db="EMBL/GenBank/DDBJ databases">
        <title>Nitratireductor arenosus sp. nov., Isolated from sea sand, Jeju island, South Korea.</title>
        <authorList>
            <person name="Kim W."/>
        </authorList>
    </citation>
    <scope>NUCLEOTIDE SEQUENCE [LARGE SCALE GENOMIC DNA]</scope>
    <source>
        <strain evidence="7 8">CAU 1489</strain>
    </source>
</reference>
<keyword evidence="8" id="KW-1185">Reference proteome</keyword>
<dbReference type="InterPro" id="IPR050406">
    <property type="entry name" value="FGGY_Carb_Kinase"/>
</dbReference>
<dbReference type="Pfam" id="PF00370">
    <property type="entry name" value="FGGY_N"/>
    <property type="match status" value="1"/>
</dbReference>
<gene>
    <name evidence="7" type="ORF">GN330_05735</name>
</gene>
<evidence type="ECO:0000313" key="8">
    <source>
        <dbReference type="Proteomes" id="UP000463224"/>
    </source>
</evidence>
<organism evidence="7 8">
    <name type="scientific">Nitratireductor arenosus</name>
    <dbReference type="NCBI Taxonomy" id="2682096"/>
    <lineage>
        <taxon>Bacteria</taxon>
        <taxon>Pseudomonadati</taxon>
        <taxon>Pseudomonadota</taxon>
        <taxon>Alphaproteobacteria</taxon>
        <taxon>Hyphomicrobiales</taxon>
        <taxon>Phyllobacteriaceae</taxon>
        <taxon>Nitratireductor</taxon>
    </lineage>
</organism>
<protein>
    <recommendedName>
        <fullName evidence="9">Carbohydrate kinase</fullName>
    </recommendedName>
</protein>
<dbReference type="PANTHER" id="PTHR43095">
    <property type="entry name" value="SUGAR KINASE"/>
    <property type="match status" value="1"/>
</dbReference>
<dbReference type="Gene3D" id="3.30.420.40">
    <property type="match status" value="2"/>
</dbReference>
<evidence type="ECO:0000256" key="1">
    <source>
        <dbReference type="ARBA" id="ARBA00009156"/>
    </source>
</evidence>